<accession>A0A9D1EB14</accession>
<feature type="transmembrane region" description="Helical" evidence="1">
    <location>
        <begin position="117"/>
        <end position="148"/>
    </location>
</feature>
<feature type="transmembrane region" description="Helical" evidence="1">
    <location>
        <begin position="160"/>
        <end position="177"/>
    </location>
</feature>
<evidence type="ECO:0000256" key="1">
    <source>
        <dbReference type="SAM" id="Phobius"/>
    </source>
</evidence>
<evidence type="ECO:0000259" key="2">
    <source>
        <dbReference type="SMART" id="SM00014"/>
    </source>
</evidence>
<reference evidence="3" key="2">
    <citation type="journal article" date="2021" name="PeerJ">
        <title>Extensive microbial diversity within the chicken gut microbiome revealed by metagenomics and culture.</title>
        <authorList>
            <person name="Gilroy R."/>
            <person name="Ravi A."/>
            <person name="Getino M."/>
            <person name="Pursley I."/>
            <person name="Horton D.L."/>
            <person name="Alikhan N.F."/>
            <person name="Baker D."/>
            <person name="Gharbi K."/>
            <person name="Hall N."/>
            <person name="Watson M."/>
            <person name="Adriaenssens E.M."/>
            <person name="Foster-Nyarko E."/>
            <person name="Jarju S."/>
            <person name="Secka A."/>
            <person name="Antonio M."/>
            <person name="Oren A."/>
            <person name="Chaudhuri R.R."/>
            <person name="La Ragione R."/>
            <person name="Hildebrand F."/>
            <person name="Pallen M.J."/>
        </authorList>
    </citation>
    <scope>NUCLEOTIDE SEQUENCE</scope>
    <source>
        <strain evidence="3">ChiSjej5B23-6657</strain>
    </source>
</reference>
<dbReference type="Gene3D" id="1.20.144.10">
    <property type="entry name" value="Phosphatidic acid phosphatase type 2/haloperoxidase"/>
    <property type="match status" value="1"/>
</dbReference>
<keyword evidence="1" id="KW-0812">Transmembrane</keyword>
<dbReference type="SMART" id="SM00014">
    <property type="entry name" value="acidPPc"/>
    <property type="match status" value="1"/>
</dbReference>
<feature type="transmembrane region" description="Helical" evidence="1">
    <location>
        <begin position="66"/>
        <end position="84"/>
    </location>
</feature>
<dbReference type="Pfam" id="PF01569">
    <property type="entry name" value="PAP2"/>
    <property type="match status" value="1"/>
</dbReference>
<keyword evidence="1" id="KW-1133">Transmembrane helix</keyword>
<dbReference type="Proteomes" id="UP000823912">
    <property type="component" value="Unassembled WGS sequence"/>
</dbReference>
<dbReference type="PANTHER" id="PTHR14969">
    <property type="entry name" value="SPHINGOSINE-1-PHOSPHATE PHOSPHOHYDROLASE"/>
    <property type="match status" value="1"/>
</dbReference>
<evidence type="ECO:0000313" key="4">
    <source>
        <dbReference type="Proteomes" id="UP000823912"/>
    </source>
</evidence>
<dbReference type="CDD" id="cd01610">
    <property type="entry name" value="PAP2_like"/>
    <property type="match status" value="1"/>
</dbReference>
<dbReference type="InterPro" id="IPR036938">
    <property type="entry name" value="PAP2/HPO_sf"/>
</dbReference>
<feature type="transmembrane region" description="Helical" evidence="1">
    <location>
        <begin position="38"/>
        <end position="60"/>
    </location>
</feature>
<sequence length="178" mass="19918">MRIWSRMGNDADTMTAQQYDRWTKKIRESRYGVTGLRWTVKAITALTFGSYALLLLWLLLEGRWQTLYESILVPGVSFVAVSVFRSICPARRPYEELAIQPLLVKETKGKSFPSRHVFSIAMIAMTFLRVSLPLAVLFFVLTALLAALRVLGGVHYVRDVAAGAAMGVLCGLLGFFIL</sequence>
<dbReference type="InterPro" id="IPR000326">
    <property type="entry name" value="PAP2/HPO"/>
</dbReference>
<proteinExistence type="predicted"/>
<evidence type="ECO:0000313" key="3">
    <source>
        <dbReference type="EMBL" id="HIR71443.1"/>
    </source>
</evidence>
<dbReference type="EMBL" id="DVHM01000151">
    <property type="protein sequence ID" value="HIR71443.1"/>
    <property type="molecule type" value="Genomic_DNA"/>
</dbReference>
<dbReference type="SUPFAM" id="SSF48317">
    <property type="entry name" value="Acid phosphatase/Vanadium-dependent haloperoxidase"/>
    <property type="match status" value="1"/>
</dbReference>
<dbReference type="AlphaFoldDB" id="A0A9D1EB14"/>
<reference evidence="3" key="1">
    <citation type="submission" date="2020-10" db="EMBL/GenBank/DDBJ databases">
        <authorList>
            <person name="Gilroy R."/>
        </authorList>
    </citation>
    <scope>NUCLEOTIDE SEQUENCE</scope>
    <source>
        <strain evidence="3">ChiSjej5B23-6657</strain>
    </source>
</reference>
<protein>
    <submittedName>
        <fullName evidence="3">Phosphatase PAP2 family protein</fullName>
    </submittedName>
</protein>
<gene>
    <name evidence="3" type="ORF">IAA55_09190</name>
</gene>
<comment type="caution">
    <text evidence="3">The sequence shown here is derived from an EMBL/GenBank/DDBJ whole genome shotgun (WGS) entry which is preliminary data.</text>
</comment>
<feature type="domain" description="Phosphatidic acid phosphatase type 2/haloperoxidase" evidence="2">
    <location>
        <begin position="66"/>
        <end position="175"/>
    </location>
</feature>
<name>A0A9D1EB14_9FIRM</name>
<organism evidence="3 4">
    <name type="scientific">Candidatus Pullilachnospira gallistercoris</name>
    <dbReference type="NCBI Taxonomy" id="2840911"/>
    <lineage>
        <taxon>Bacteria</taxon>
        <taxon>Bacillati</taxon>
        <taxon>Bacillota</taxon>
        <taxon>Clostridia</taxon>
        <taxon>Lachnospirales</taxon>
        <taxon>Lachnospiraceae</taxon>
        <taxon>Lachnospiraceae incertae sedis</taxon>
        <taxon>Candidatus Pullilachnospira</taxon>
    </lineage>
</organism>
<dbReference type="PANTHER" id="PTHR14969:SF13">
    <property type="entry name" value="AT30094P"/>
    <property type="match status" value="1"/>
</dbReference>
<keyword evidence="1" id="KW-0472">Membrane</keyword>